<gene>
    <name evidence="3" type="ORF">Zmor_022211</name>
</gene>
<dbReference type="Proteomes" id="UP001168821">
    <property type="component" value="Unassembled WGS sequence"/>
</dbReference>
<feature type="compositionally biased region" description="Low complexity" evidence="1">
    <location>
        <begin position="27"/>
        <end position="36"/>
    </location>
</feature>
<sequence length="167" mass="18861">MFLITLLLLALIFVTTGYSINPPGPPINTTTAVPTTTPSPVPPPREKVICRNFRNYEDKFVHHGDISCRVDDNIYASVNEEYADEDQLLVRATLLSLDLFRKPYYKKLSSVVVTKVNVLNFGEDQAFVDRVIIENGDNDASVWAHIEVPPLQEVKLFVEIYGHRRSG</sequence>
<evidence type="ECO:0000256" key="2">
    <source>
        <dbReference type="SAM" id="SignalP"/>
    </source>
</evidence>
<keyword evidence="4" id="KW-1185">Reference proteome</keyword>
<accession>A0AA38HX73</accession>
<keyword evidence="2" id="KW-0732">Signal</keyword>
<evidence type="ECO:0000256" key="1">
    <source>
        <dbReference type="SAM" id="MobiDB-lite"/>
    </source>
</evidence>
<comment type="caution">
    <text evidence="3">The sequence shown here is derived from an EMBL/GenBank/DDBJ whole genome shotgun (WGS) entry which is preliminary data.</text>
</comment>
<evidence type="ECO:0000313" key="3">
    <source>
        <dbReference type="EMBL" id="KAJ3644486.1"/>
    </source>
</evidence>
<feature type="region of interest" description="Disordered" evidence="1">
    <location>
        <begin position="24"/>
        <end position="44"/>
    </location>
</feature>
<organism evidence="3 4">
    <name type="scientific">Zophobas morio</name>
    <dbReference type="NCBI Taxonomy" id="2755281"/>
    <lineage>
        <taxon>Eukaryota</taxon>
        <taxon>Metazoa</taxon>
        <taxon>Ecdysozoa</taxon>
        <taxon>Arthropoda</taxon>
        <taxon>Hexapoda</taxon>
        <taxon>Insecta</taxon>
        <taxon>Pterygota</taxon>
        <taxon>Neoptera</taxon>
        <taxon>Endopterygota</taxon>
        <taxon>Coleoptera</taxon>
        <taxon>Polyphaga</taxon>
        <taxon>Cucujiformia</taxon>
        <taxon>Tenebrionidae</taxon>
        <taxon>Zophobas</taxon>
    </lineage>
</organism>
<protein>
    <submittedName>
        <fullName evidence="3">Uncharacterized protein</fullName>
    </submittedName>
</protein>
<feature type="chain" id="PRO_5041224112" evidence="2">
    <location>
        <begin position="20"/>
        <end position="167"/>
    </location>
</feature>
<dbReference type="AlphaFoldDB" id="A0AA38HX73"/>
<feature type="signal peptide" evidence="2">
    <location>
        <begin position="1"/>
        <end position="19"/>
    </location>
</feature>
<dbReference type="EMBL" id="JALNTZ010000007">
    <property type="protein sequence ID" value="KAJ3644486.1"/>
    <property type="molecule type" value="Genomic_DNA"/>
</dbReference>
<reference evidence="3" key="1">
    <citation type="journal article" date="2023" name="G3 (Bethesda)">
        <title>Whole genome assemblies of Zophobas morio and Tenebrio molitor.</title>
        <authorList>
            <person name="Kaur S."/>
            <person name="Stinson S.A."/>
            <person name="diCenzo G.C."/>
        </authorList>
    </citation>
    <scope>NUCLEOTIDE SEQUENCE</scope>
    <source>
        <strain evidence="3">QUZm001</strain>
    </source>
</reference>
<evidence type="ECO:0000313" key="4">
    <source>
        <dbReference type="Proteomes" id="UP001168821"/>
    </source>
</evidence>
<name>A0AA38HX73_9CUCU</name>
<proteinExistence type="predicted"/>